<protein>
    <recommendedName>
        <fullName evidence="3 8">DNA repair protein RecO</fullName>
    </recommendedName>
    <alternativeName>
        <fullName evidence="7 8">Recombination protein O</fullName>
    </alternativeName>
</protein>
<evidence type="ECO:0000256" key="4">
    <source>
        <dbReference type="ARBA" id="ARBA00022763"/>
    </source>
</evidence>
<evidence type="ECO:0000256" key="1">
    <source>
        <dbReference type="ARBA" id="ARBA00003065"/>
    </source>
</evidence>
<dbReference type="SUPFAM" id="SSF57863">
    <property type="entry name" value="ArfGap/RecO-like zinc finger"/>
    <property type="match status" value="1"/>
</dbReference>
<sequence length="249" mass="28377">MSLYKTRGIVLRTHKLGEADRIVTILTANHGKVRAVAKGVRKTKSKFGSRLEPFTNVELVLYKGRNLDIVTQAEIIDSLSEIRDNFDRITYGSAMLDLANKVSVEGERDVSLYNLLLRSLDVISKTRKNFRLLLIAFDIKLMAISGYMPKLERCVICEKKTGVKVRFSFEWGGVMCEECSIADRNSAAVSSATIETFIRLMRLPLSDIVALDVIARLEDDLYLIVRDYVNYYIESKLKSRDYLGHFTYN</sequence>
<evidence type="ECO:0000256" key="2">
    <source>
        <dbReference type="ARBA" id="ARBA00007452"/>
    </source>
</evidence>
<dbReference type="Proteomes" id="UP000178086">
    <property type="component" value="Unassembled WGS sequence"/>
</dbReference>
<comment type="caution">
    <text evidence="10">The sequence shown here is derived from an EMBL/GenBank/DDBJ whole genome shotgun (WGS) entry which is preliminary data.</text>
</comment>
<dbReference type="PANTHER" id="PTHR33991:SF1">
    <property type="entry name" value="DNA REPAIR PROTEIN RECO"/>
    <property type="match status" value="1"/>
</dbReference>
<reference evidence="10 11" key="1">
    <citation type="journal article" date="2016" name="Nat. Commun.">
        <title>Thousands of microbial genomes shed light on interconnected biogeochemical processes in an aquifer system.</title>
        <authorList>
            <person name="Anantharaman K."/>
            <person name="Brown C.T."/>
            <person name="Hug L.A."/>
            <person name="Sharon I."/>
            <person name="Castelle C.J."/>
            <person name="Probst A.J."/>
            <person name="Thomas B.C."/>
            <person name="Singh A."/>
            <person name="Wilkins M.J."/>
            <person name="Karaoz U."/>
            <person name="Brodie E.L."/>
            <person name="Williams K.H."/>
            <person name="Hubbard S.S."/>
            <person name="Banfield J.F."/>
        </authorList>
    </citation>
    <scope>NUCLEOTIDE SEQUENCE [LARGE SCALE GENOMIC DNA]</scope>
</reference>
<dbReference type="HAMAP" id="MF_00201">
    <property type="entry name" value="RecO"/>
    <property type="match status" value="1"/>
</dbReference>
<gene>
    <name evidence="8" type="primary">recO</name>
    <name evidence="10" type="ORF">A2074_07630</name>
</gene>
<keyword evidence="5 8" id="KW-0233">DNA recombination</keyword>
<dbReference type="EMBL" id="MELI01000091">
    <property type="protein sequence ID" value="OFW32605.1"/>
    <property type="molecule type" value="Genomic_DNA"/>
</dbReference>
<dbReference type="InterPro" id="IPR037278">
    <property type="entry name" value="ARFGAP/RecO"/>
</dbReference>
<keyword evidence="6 8" id="KW-0234">DNA repair</keyword>
<dbReference type="Pfam" id="PF11967">
    <property type="entry name" value="RecO_N"/>
    <property type="match status" value="1"/>
</dbReference>
<evidence type="ECO:0000313" key="11">
    <source>
        <dbReference type="Proteomes" id="UP000178086"/>
    </source>
</evidence>
<comment type="function">
    <text evidence="1 8">Involved in DNA repair and RecF pathway recombination.</text>
</comment>
<dbReference type="Gene3D" id="1.20.1440.120">
    <property type="entry name" value="Recombination protein O, C-terminal domain"/>
    <property type="match status" value="1"/>
</dbReference>
<dbReference type="Pfam" id="PF02565">
    <property type="entry name" value="RecO_C"/>
    <property type="match status" value="1"/>
</dbReference>
<dbReference type="InterPro" id="IPR012340">
    <property type="entry name" value="NA-bd_OB-fold"/>
</dbReference>
<dbReference type="AlphaFoldDB" id="A0A1F2UNJ5"/>
<dbReference type="GO" id="GO:0006310">
    <property type="term" value="P:DNA recombination"/>
    <property type="evidence" value="ECO:0007669"/>
    <property type="project" value="UniProtKB-UniRule"/>
</dbReference>
<organism evidence="10 11">
    <name type="scientific">Candidatus Aquicultor primus</name>
    <dbReference type="NCBI Taxonomy" id="1797195"/>
    <lineage>
        <taxon>Bacteria</taxon>
        <taxon>Bacillati</taxon>
        <taxon>Actinomycetota</taxon>
        <taxon>Candidatus Aquicultoria</taxon>
        <taxon>Candidatus Aquicultorales</taxon>
        <taxon>Candidatus Aquicultoraceae</taxon>
        <taxon>Candidatus Aquicultor</taxon>
    </lineage>
</organism>
<name>A0A1F2UNJ5_9ACTN</name>
<evidence type="ECO:0000256" key="5">
    <source>
        <dbReference type="ARBA" id="ARBA00023172"/>
    </source>
</evidence>
<dbReference type="NCBIfam" id="TIGR00613">
    <property type="entry name" value="reco"/>
    <property type="match status" value="1"/>
</dbReference>
<evidence type="ECO:0000256" key="3">
    <source>
        <dbReference type="ARBA" id="ARBA00021310"/>
    </source>
</evidence>
<evidence type="ECO:0000313" key="10">
    <source>
        <dbReference type="EMBL" id="OFW32605.1"/>
    </source>
</evidence>
<dbReference type="InterPro" id="IPR022572">
    <property type="entry name" value="DNA_rep/recomb_RecO_N"/>
</dbReference>
<proteinExistence type="inferred from homology"/>
<comment type="similarity">
    <text evidence="2 8">Belongs to the RecO family.</text>
</comment>
<dbReference type="InterPro" id="IPR003717">
    <property type="entry name" value="RecO"/>
</dbReference>
<dbReference type="Gene3D" id="6.20.220.20">
    <property type="entry name" value="Recombination protein O, zinc-binding domain"/>
    <property type="match status" value="1"/>
</dbReference>
<dbReference type="Gene3D" id="2.40.50.140">
    <property type="entry name" value="Nucleic acid-binding proteins"/>
    <property type="match status" value="1"/>
</dbReference>
<dbReference type="SUPFAM" id="SSF50249">
    <property type="entry name" value="Nucleic acid-binding proteins"/>
    <property type="match status" value="1"/>
</dbReference>
<dbReference type="GO" id="GO:0043590">
    <property type="term" value="C:bacterial nucleoid"/>
    <property type="evidence" value="ECO:0007669"/>
    <property type="project" value="TreeGrafter"/>
</dbReference>
<evidence type="ECO:0000256" key="8">
    <source>
        <dbReference type="HAMAP-Rule" id="MF_00201"/>
    </source>
</evidence>
<keyword evidence="4 8" id="KW-0227">DNA damage</keyword>
<evidence type="ECO:0000259" key="9">
    <source>
        <dbReference type="Pfam" id="PF11967"/>
    </source>
</evidence>
<feature type="domain" description="DNA replication/recombination mediator RecO N-terminal" evidence="9">
    <location>
        <begin position="1"/>
        <end position="78"/>
    </location>
</feature>
<dbReference type="PANTHER" id="PTHR33991">
    <property type="entry name" value="DNA REPAIR PROTEIN RECO"/>
    <property type="match status" value="1"/>
</dbReference>
<evidence type="ECO:0000256" key="7">
    <source>
        <dbReference type="ARBA" id="ARBA00033409"/>
    </source>
</evidence>
<evidence type="ECO:0000256" key="6">
    <source>
        <dbReference type="ARBA" id="ARBA00023204"/>
    </source>
</evidence>
<dbReference type="GO" id="GO:0006302">
    <property type="term" value="P:double-strand break repair"/>
    <property type="evidence" value="ECO:0007669"/>
    <property type="project" value="TreeGrafter"/>
</dbReference>
<dbReference type="InterPro" id="IPR042242">
    <property type="entry name" value="RecO_C"/>
</dbReference>
<accession>A0A1F2UNJ5</accession>